<dbReference type="EMBL" id="MZ348422">
    <property type="protein sequence ID" value="QYN80084.1"/>
    <property type="molecule type" value="Genomic_DNA"/>
</dbReference>
<evidence type="ECO:0000256" key="1">
    <source>
        <dbReference type="SAM" id="Phobius"/>
    </source>
</evidence>
<protein>
    <submittedName>
        <fullName evidence="2">Uncharacterized protein</fullName>
    </submittedName>
</protein>
<reference evidence="2" key="1">
    <citation type="journal article" date="2021" name="Viruses">
        <title>Novel Viruses That Lyse Plant and Human Strains of Kosakonia cowanii.</title>
        <authorList>
            <person name="Petrzik K."/>
            <person name="Brazdova S."/>
            <person name="Krawczyk K."/>
        </authorList>
    </citation>
    <scope>NUCLEOTIDE SEQUENCE</scope>
</reference>
<sequence>MSIPTNLIVLGGSTILIGIVMVLLGLWLVRDQPASTQRLTWHHLLKNAIHVSLLDEEGKIWILDIFYNENITSPVHEVQGERKMQIQLPMNYRYREFIKYIKQVDLTHDKFEALINGVYEESKLKSLHFTKRDLFEYREFKRHLLLKALRN</sequence>
<proteinExistence type="predicted"/>
<evidence type="ECO:0000313" key="3">
    <source>
        <dbReference type="Proteomes" id="UP000828443"/>
    </source>
</evidence>
<feature type="transmembrane region" description="Helical" evidence="1">
    <location>
        <begin position="6"/>
        <end position="29"/>
    </location>
</feature>
<organism evidence="2 3">
    <name type="scientific">Kosakonia phage Kc263</name>
    <dbReference type="NCBI Taxonomy" id="2863194"/>
    <lineage>
        <taxon>Viruses</taxon>
        <taxon>Duplodnaviria</taxon>
        <taxon>Heunggongvirae</taxon>
        <taxon>Uroviricota</taxon>
        <taxon>Caudoviricetes</taxon>
        <taxon>Chimalliviridae</taxon>
        <taxon>Branisovskavirus</taxon>
        <taxon>Branisovskavirus Kc263</taxon>
    </lineage>
</organism>
<dbReference type="GeneID" id="77953261"/>
<keyword evidence="3" id="KW-1185">Reference proteome</keyword>
<name>A0AAE7WFD0_9CAUD</name>
<keyword evidence="1" id="KW-1133">Transmembrane helix</keyword>
<keyword evidence="1" id="KW-0812">Transmembrane</keyword>
<dbReference type="KEGG" id="vg:77953261"/>
<dbReference type="RefSeq" id="YP_010676896.1">
    <property type="nucleotide sequence ID" value="NC_071015.1"/>
</dbReference>
<dbReference type="Proteomes" id="UP000828443">
    <property type="component" value="Segment"/>
</dbReference>
<evidence type="ECO:0000313" key="2">
    <source>
        <dbReference type="EMBL" id="QYN80084.1"/>
    </source>
</evidence>
<keyword evidence="1" id="KW-0472">Membrane</keyword>
<accession>A0AAE7WFD0</accession>